<comment type="caution">
    <text evidence="2">The sequence shown here is derived from an EMBL/GenBank/DDBJ whole genome shotgun (WGS) entry which is preliminary data.</text>
</comment>
<accession>A0ABS1MM13</accession>
<keyword evidence="1" id="KW-0812">Transmembrane</keyword>
<evidence type="ECO:0000313" key="3">
    <source>
        <dbReference type="Proteomes" id="UP000629371"/>
    </source>
</evidence>
<evidence type="ECO:0000256" key="1">
    <source>
        <dbReference type="SAM" id="Phobius"/>
    </source>
</evidence>
<protein>
    <recommendedName>
        <fullName evidence="4">Integral membrane protein</fullName>
    </recommendedName>
</protein>
<name>A0ABS1MM13_9ACTN</name>
<dbReference type="Proteomes" id="UP000629371">
    <property type="component" value="Unassembled WGS sequence"/>
</dbReference>
<keyword evidence="1" id="KW-1133">Transmembrane helix</keyword>
<reference evidence="2 3" key="1">
    <citation type="submission" date="2021-01" db="EMBL/GenBank/DDBJ databases">
        <title>WGS of actinomycetes isolated from Thailand.</title>
        <authorList>
            <person name="Thawai C."/>
        </authorList>
    </citation>
    <scope>NUCLEOTIDE SEQUENCE [LARGE SCALE GENOMIC DNA]</scope>
    <source>
        <strain evidence="2 3">CH9-7</strain>
    </source>
</reference>
<feature type="transmembrane region" description="Helical" evidence="1">
    <location>
        <begin position="29"/>
        <end position="48"/>
    </location>
</feature>
<organism evidence="2 3">
    <name type="scientific">Streptomyces siderophoricus</name>
    <dbReference type="NCBI Taxonomy" id="2802281"/>
    <lineage>
        <taxon>Bacteria</taxon>
        <taxon>Bacillati</taxon>
        <taxon>Actinomycetota</taxon>
        <taxon>Actinomycetes</taxon>
        <taxon>Kitasatosporales</taxon>
        <taxon>Streptomycetaceae</taxon>
        <taxon>Streptomyces</taxon>
    </lineage>
</organism>
<feature type="transmembrane region" description="Helical" evidence="1">
    <location>
        <begin position="122"/>
        <end position="142"/>
    </location>
</feature>
<feature type="transmembrane region" description="Helical" evidence="1">
    <location>
        <begin position="92"/>
        <end position="110"/>
    </location>
</feature>
<keyword evidence="1" id="KW-0472">Membrane</keyword>
<keyword evidence="3" id="KW-1185">Reference proteome</keyword>
<proteinExistence type="predicted"/>
<evidence type="ECO:0008006" key="4">
    <source>
        <dbReference type="Google" id="ProtNLM"/>
    </source>
</evidence>
<evidence type="ECO:0000313" key="2">
    <source>
        <dbReference type="EMBL" id="MBL1088709.1"/>
    </source>
</evidence>
<dbReference type="EMBL" id="JAERRI010000002">
    <property type="protein sequence ID" value="MBL1088709.1"/>
    <property type="molecule type" value="Genomic_DNA"/>
</dbReference>
<sequence>MSLLIGLLIVALIIRRQLRTRPVRPRASLIGPAVLGVLGVAALAFGVASVVKEHPLTPPVIALVVATLVIGVPLGLVRATTVRVWHDPERGVLRQGTLITTALWLVSAAVHAGMAEWIDHTAAAGLLGFSTLYLYLCVTYGVQGHMVRRRAAALPS</sequence>
<gene>
    <name evidence="2" type="ORF">JK360_04790</name>
</gene>
<feature type="transmembrane region" description="Helical" evidence="1">
    <location>
        <begin position="60"/>
        <end position="80"/>
    </location>
</feature>